<comment type="caution">
    <text evidence="2">The sequence shown here is derived from an EMBL/GenBank/DDBJ whole genome shotgun (WGS) entry which is preliminary data.</text>
</comment>
<evidence type="ECO:0000256" key="1">
    <source>
        <dbReference type="SAM" id="Phobius"/>
    </source>
</evidence>
<reference evidence="3" key="1">
    <citation type="journal article" date="2019" name="Int. J. Syst. Evol. Microbiol.">
        <title>The Global Catalogue of Microorganisms (GCM) 10K type strain sequencing project: providing services to taxonomists for standard genome sequencing and annotation.</title>
        <authorList>
            <consortium name="The Broad Institute Genomics Platform"/>
            <consortium name="The Broad Institute Genome Sequencing Center for Infectious Disease"/>
            <person name="Wu L."/>
            <person name="Ma J."/>
        </authorList>
    </citation>
    <scope>NUCLEOTIDE SEQUENCE [LARGE SCALE GENOMIC DNA]</scope>
    <source>
        <strain evidence="3">KCTC 52039</strain>
    </source>
</reference>
<keyword evidence="1" id="KW-0472">Membrane</keyword>
<dbReference type="Proteomes" id="UP001595547">
    <property type="component" value="Unassembled WGS sequence"/>
</dbReference>
<protein>
    <submittedName>
        <fullName evidence="2">Uncharacterized protein</fullName>
    </submittedName>
</protein>
<dbReference type="RefSeq" id="WP_380072071.1">
    <property type="nucleotide sequence ID" value="NZ_JBHRTO010000001.1"/>
</dbReference>
<gene>
    <name evidence="2" type="ORF">ACFOGH_05565</name>
</gene>
<organism evidence="2 3">
    <name type="scientific">Cypionkella sinensis</name>
    <dbReference type="NCBI Taxonomy" id="1756043"/>
    <lineage>
        <taxon>Bacteria</taxon>
        <taxon>Pseudomonadati</taxon>
        <taxon>Pseudomonadota</taxon>
        <taxon>Alphaproteobacteria</taxon>
        <taxon>Rhodobacterales</taxon>
        <taxon>Paracoccaceae</taxon>
        <taxon>Cypionkella</taxon>
    </lineage>
</organism>
<evidence type="ECO:0000313" key="3">
    <source>
        <dbReference type="Proteomes" id="UP001595547"/>
    </source>
</evidence>
<evidence type="ECO:0000313" key="2">
    <source>
        <dbReference type="EMBL" id="MFC3180447.1"/>
    </source>
</evidence>
<accession>A0ABV7IZB1</accession>
<sequence length="116" mass="12415">MTHTETGKPMIENSDRGITLAKPLAWSMLVSIVGAIWYGASTITGLSQSTQAVTTALSVIQASSAQVEGRVRVLENNAAAGLARYDALKQSVDEVKDNQRETNDLLRQVLQGGSKK</sequence>
<keyword evidence="1" id="KW-1133">Transmembrane helix</keyword>
<keyword evidence="3" id="KW-1185">Reference proteome</keyword>
<proteinExistence type="predicted"/>
<name>A0ABV7IZB1_9RHOB</name>
<feature type="transmembrane region" description="Helical" evidence="1">
    <location>
        <begin position="20"/>
        <end position="40"/>
    </location>
</feature>
<dbReference type="EMBL" id="JBHRTO010000001">
    <property type="protein sequence ID" value="MFC3180447.1"/>
    <property type="molecule type" value="Genomic_DNA"/>
</dbReference>
<keyword evidence="1" id="KW-0812">Transmembrane</keyword>